<keyword evidence="4 6" id="KW-1133">Transmembrane helix</keyword>
<feature type="transmembrane region" description="Helical" evidence="6">
    <location>
        <begin position="12"/>
        <end position="37"/>
    </location>
</feature>
<dbReference type="PROSITE" id="PS50850">
    <property type="entry name" value="MFS"/>
    <property type="match status" value="1"/>
</dbReference>
<dbReference type="Pfam" id="PF07690">
    <property type="entry name" value="MFS_1"/>
    <property type="match status" value="1"/>
</dbReference>
<evidence type="ECO:0000256" key="1">
    <source>
        <dbReference type="ARBA" id="ARBA00004651"/>
    </source>
</evidence>
<keyword evidence="2" id="KW-0813">Transport</keyword>
<dbReference type="CDD" id="cd17489">
    <property type="entry name" value="MFS_YfcJ_like"/>
    <property type="match status" value="1"/>
</dbReference>
<evidence type="ECO:0000259" key="7">
    <source>
        <dbReference type="PROSITE" id="PS50850"/>
    </source>
</evidence>
<evidence type="ECO:0000313" key="8">
    <source>
        <dbReference type="EMBL" id="MBN8235252.1"/>
    </source>
</evidence>
<evidence type="ECO:0000256" key="2">
    <source>
        <dbReference type="ARBA" id="ARBA00022448"/>
    </source>
</evidence>
<dbReference type="SUPFAM" id="SSF103473">
    <property type="entry name" value="MFS general substrate transporter"/>
    <property type="match status" value="1"/>
</dbReference>
<feature type="transmembrane region" description="Helical" evidence="6">
    <location>
        <begin position="79"/>
        <end position="97"/>
    </location>
</feature>
<name>A0ABS3DV67_9BACI</name>
<feature type="transmembrane region" description="Helical" evidence="6">
    <location>
        <begin position="366"/>
        <end position="386"/>
    </location>
</feature>
<evidence type="ECO:0000256" key="5">
    <source>
        <dbReference type="ARBA" id="ARBA00023136"/>
    </source>
</evidence>
<evidence type="ECO:0000256" key="6">
    <source>
        <dbReference type="SAM" id="Phobius"/>
    </source>
</evidence>
<dbReference type="InterPro" id="IPR011701">
    <property type="entry name" value="MFS"/>
</dbReference>
<feature type="transmembrane region" description="Helical" evidence="6">
    <location>
        <begin position="168"/>
        <end position="186"/>
    </location>
</feature>
<keyword evidence="9" id="KW-1185">Reference proteome</keyword>
<feature type="transmembrane region" description="Helical" evidence="6">
    <location>
        <begin position="302"/>
        <end position="320"/>
    </location>
</feature>
<feature type="transmembrane region" description="Helical" evidence="6">
    <location>
        <begin position="218"/>
        <end position="238"/>
    </location>
</feature>
<dbReference type="Gene3D" id="1.20.1250.20">
    <property type="entry name" value="MFS general substrate transporter like domains"/>
    <property type="match status" value="1"/>
</dbReference>
<feature type="domain" description="Major facilitator superfamily (MFS) profile" evidence="7">
    <location>
        <begin position="12"/>
        <end position="390"/>
    </location>
</feature>
<feature type="transmembrane region" description="Helical" evidence="6">
    <location>
        <begin position="244"/>
        <end position="262"/>
    </location>
</feature>
<keyword evidence="5 6" id="KW-0472">Membrane</keyword>
<dbReference type="PANTHER" id="PTHR23531">
    <property type="entry name" value="QUINOLENE RESISTANCE PROTEIN NORA"/>
    <property type="match status" value="1"/>
</dbReference>
<dbReference type="InterPro" id="IPR036259">
    <property type="entry name" value="MFS_trans_sf"/>
</dbReference>
<evidence type="ECO:0000313" key="9">
    <source>
        <dbReference type="Proteomes" id="UP000663970"/>
    </source>
</evidence>
<reference evidence="8 9" key="1">
    <citation type="submission" date="2020-12" db="EMBL/GenBank/DDBJ databases">
        <title>Oil enriched cultivation method for isolating marine PHA-producing bacteria.</title>
        <authorList>
            <person name="Zheng W."/>
            <person name="Yu S."/>
            <person name="Huang Y."/>
        </authorList>
    </citation>
    <scope>NUCLEOTIDE SEQUENCE [LARGE SCALE GENOMIC DNA]</scope>
    <source>
        <strain evidence="8 9">SY-2-6</strain>
    </source>
</reference>
<feature type="transmembrane region" description="Helical" evidence="6">
    <location>
        <begin position="138"/>
        <end position="162"/>
    </location>
</feature>
<feature type="transmembrane region" description="Helical" evidence="6">
    <location>
        <begin position="274"/>
        <end position="296"/>
    </location>
</feature>
<feature type="transmembrane region" description="Helical" evidence="6">
    <location>
        <begin position="103"/>
        <end position="126"/>
    </location>
</feature>
<comment type="caution">
    <text evidence="8">The sequence shown here is derived from an EMBL/GenBank/DDBJ whole genome shotgun (WGS) entry which is preliminary data.</text>
</comment>
<comment type="subcellular location">
    <subcellularLocation>
        <location evidence="1">Cell membrane</location>
        <topology evidence="1">Multi-pass membrane protein</topology>
    </subcellularLocation>
</comment>
<feature type="transmembrane region" description="Helical" evidence="6">
    <location>
        <begin position="341"/>
        <end position="360"/>
    </location>
</feature>
<gene>
    <name evidence="8" type="ORF">JF544_08310</name>
</gene>
<evidence type="ECO:0000256" key="3">
    <source>
        <dbReference type="ARBA" id="ARBA00022692"/>
    </source>
</evidence>
<dbReference type="EMBL" id="JAEKJY010000002">
    <property type="protein sequence ID" value="MBN8235252.1"/>
    <property type="molecule type" value="Genomic_DNA"/>
</dbReference>
<sequence length="402" mass="43260">MQKTNQPIWTKNFISVSLTHFFVFVSFYALLTTLPIYVIDELGGNEAQGGLVVTAIMVAAILIRPFSGKFLEKTGKKKGLIAAASLYLLTMIFYLTVSEFEGLMALRFIHGLSFAVVTTATGAIAADVVPVQRRGEGLGYFAMSMNVAVVVGPFVGLSILQAAPFETLFIVLSAFMLLGVISSLMIRSSGEKAVPKTEQKATKVSFHDLFETRALPTALIASLVAFSYSSIVSFISVYANSLGLGGVSSYFFVVFAVVMIVSRPSLGRAFDNKGPSIVILPSLLIFAGGLILLGYIDSLWGMLLAGAIVGLGYGSLLPSFQTMAVQSAPEHRSGHATATFFMMYDTGIAAGSYVLGLLVSMTSFSVTYQISGILVLLVLGIFYYAYTRQQKTRMVKERAEEV</sequence>
<keyword evidence="3 6" id="KW-0812">Transmembrane</keyword>
<evidence type="ECO:0000256" key="4">
    <source>
        <dbReference type="ARBA" id="ARBA00022989"/>
    </source>
</evidence>
<feature type="transmembrane region" description="Helical" evidence="6">
    <location>
        <begin position="49"/>
        <end position="67"/>
    </location>
</feature>
<organism evidence="8 9">
    <name type="scientific">Halobacillus kuroshimensis</name>
    <dbReference type="NCBI Taxonomy" id="302481"/>
    <lineage>
        <taxon>Bacteria</taxon>
        <taxon>Bacillati</taxon>
        <taxon>Bacillota</taxon>
        <taxon>Bacilli</taxon>
        <taxon>Bacillales</taxon>
        <taxon>Bacillaceae</taxon>
        <taxon>Halobacillus</taxon>
    </lineage>
</organism>
<proteinExistence type="predicted"/>
<dbReference type="InterPro" id="IPR020846">
    <property type="entry name" value="MFS_dom"/>
</dbReference>
<protein>
    <submittedName>
        <fullName evidence="8">MFS transporter</fullName>
    </submittedName>
</protein>
<dbReference type="PANTHER" id="PTHR23531:SF2">
    <property type="entry name" value="PERMEASE"/>
    <property type="match status" value="1"/>
</dbReference>
<dbReference type="InterPro" id="IPR052714">
    <property type="entry name" value="MFS_Exporter"/>
</dbReference>
<accession>A0ABS3DV67</accession>
<dbReference type="RefSeq" id="WP_206933372.1">
    <property type="nucleotide sequence ID" value="NZ_JAEKJY010000002.1"/>
</dbReference>
<dbReference type="Proteomes" id="UP000663970">
    <property type="component" value="Unassembled WGS sequence"/>
</dbReference>